<feature type="region of interest" description="Phosphopantothenate--cysteine ligase" evidence="3">
    <location>
        <begin position="249"/>
        <end position="470"/>
    </location>
</feature>
<dbReference type="RefSeq" id="WP_099347022.1">
    <property type="nucleotide sequence ID" value="NZ_AP023326.1"/>
</dbReference>
<dbReference type="GO" id="GO:0015937">
    <property type="term" value="P:coenzyme A biosynthetic process"/>
    <property type="evidence" value="ECO:0007669"/>
    <property type="project" value="UniProtKB-UniRule"/>
</dbReference>
<dbReference type="EMBL" id="AP023326">
    <property type="protein sequence ID" value="BCI67726.1"/>
    <property type="molecule type" value="Genomic_DNA"/>
</dbReference>
<feature type="binding site" evidence="3">
    <location>
        <position position="336"/>
    </location>
    <ligand>
        <name>CTP</name>
        <dbReference type="ChEBI" id="CHEBI:37563"/>
    </ligand>
</feature>
<dbReference type="HAMAP" id="MF_02225">
    <property type="entry name" value="CoaBC"/>
    <property type="match status" value="1"/>
</dbReference>
<dbReference type="SUPFAM" id="SSF52507">
    <property type="entry name" value="Homo-oligomeric flavin-containing Cys decarboxylases, HFCD"/>
    <property type="match status" value="1"/>
</dbReference>
<evidence type="ECO:0000256" key="3">
    <source>
        <dbReference type="HAMAP-Rule" id="MF_02225"/>
    </source>
</evidence>
<dbReference type="GO" id="GO:0004632">
    <property type="term" value="F:phosphopantothenate--cysteine ligase activity"/>
    <property type="evidence" value="ECO:0007669"/>
    <property type="project" value="UniProtKB-UniRule"/>
</dbReference>
<feature type="binding site" evidence="3">
    <location>
        <begin position="364"/>
        <end position="367"/>
    </location>
    <ligand>
        <name>CTP</name>
        <dbReference type="ChEBI" id="CHEBI:37563"/>
    </ligand>
</feature>
<evidence type="ECO:0000256" key="4">
    <source>
        <dbReference type="SAM" id="MobiDB-lite"/>
    </source>
</evidence>
<feature type="compositionally biased region" description="Low complexity" evidence="4">
    <location>
        <begin position="193"/>
        <end position="204"/>
    </location>
</feature>
<evidence type="ECO:0000256" key="2">
    <source>
        <dbReference type="ARBA" id="ARBA00023239"/>
    </source>
</evidence>
<feature type="domain" description="Flavoprotein" evidence="5">
    <location>
        <begin position="13"/>
        <end position="179"/>
    </location>
</feature>
<accession>A0A6S6PLN6</accession>
<dbReference type="EC" id="4.1.1.36" evidence="3"/>
<proteinExistence type="inferred from homology"/>
<comment type="similarity">
    <text evidence="3">In the N-terminal section; belongs to the HFCD (homo-oligomeric flavin containing Cys decarboxylase) superfamily.</text>
</comment>
<protein>
    <recommendedName>
        <fullName evidence="3">Coenzyme A biosynthesis bifunctional protein CoaBC</fullName>
    </recommendedName>
    <alternativeName>
        <fullName evidence="3">DNA/pantothenate metabolism flavoprotein</fullName>
    </alternativeName>
    <alternativeName>
        <fullName evidence="3">Phosphopantothenoylcysteine synthetase/decarboxylase</fullName>
        <shortName evidence="3">PPCS-PPCDC</shortName>
    </alternativeName>
    <domain>
        <recommendedName>
            <fullName evidence="3">Phosphopantothenoylcysteine decarboxylase</fullName>
            <shortName evidence="3">PPC decarboxylase</shortName>
            <shortName evidence="3">PPC-DC</shortName>
            <ecNumber evidence="3">4.1.1.36</ecNumber>
        </recommendedName>
        <alternativeName>
            <fullName evidence="3">CoaC</fullName>
        </alternativeName>
    </domain>
    <domain>
        <recommendedName>
            <fullName evidence="3">Phosphopantothenate--cysteine ligase</fullName>
            <ecNumber evidence="3">6.3.2.5</ecNumber>
        </recommendedName>
        <alternativeName>
            <fullName evidence="3">CoaB</fullName>
        </alternativeName>
        <alternativeName>
            <fullName evidence="3">Phosphopantothenoylcysteine synthetase</fullName>
            <shortName evidence="3">PPC synthetase</shortName>
            <shortName evidence="3">PPC-S</shortName>
        </alternativeName>
    </domain>
</protein>
<comment type="pathway">
    <text evidence="3">Cofactor biosynthesis; coenzyme A biosynthesis; CoA from (R)-pantothenate: step 3/5.</text>
</comment>
<keyword evidence="3" id="KW-0460">Magnesium</keyword>
<comment type="catalytic activity">
    <reaction evidence="3">
        <text>(R)-4'-phosphopantothenate + L-cysteine + CTP = N-[(R)-4-phosphopantothenoyl]-L-cysteine + CMP + diphosphate + H(+)</text>
        <dbReference type="Rhea" id="RHEA:19397"/>
        <dbReference type="ChEBI" id="CHEBI:10986"/>
        <dbReference type="ChEBI" id="CHEBI:15378"/>
        <dbReference type="ChEBI" id="CHEBI:33019"/>
        <dbReference type="ChEBI" id="CHEBI:35235"/>
        <dbReference type="ChEBI" id="CHEBI:37563"/>
        <dbReference type="ChEBI" id="CHEBI:59458"/>
        <dbReference type="ChEBI" id="CHEBI:60377"/>
        <dbReference type="EC" id="6.3.2.5"/>
    </reaction>
</comment>
<feature type="active site" description="Proton donor" evidence="3">
    <location>
        <position position="164"/>
    </location>
</feature>
<dbReference type="GO" id="GO:0071513">
    <property type="term" value="C:phosphopantothenoylcysteine decarboxylase complex"/>
    <property type="evidence" value="ECO:0007669"/>
    <property type="project" value="TreeGrafter"/>
</dbReference>
<comment type="caution">
    <text evidence="3">Lacks conserved residue(s) required for the propagation of feature annotation.</text>
</comment>
<name>A0A6S6PLN6_ACEAC</name>
<dbReference type="GO" id="GO:0004633">
    <property type="term" value="F:phosphopantothenoylcysteine decarboxylase activity"/>
    <property type="evidence" value="ECO:0007669"/>
    <property type="project" value="UniProtKB-UniRule"/>
</dbReference>
<feature type="binding site" evidence="3">
    <location>
        <position position="402"/>
    </location>
    <ligand>
        <name>CTP</name>
        <dbReference type="ChEBI" id="CHEBI:37563"/>
    </ligand>
</feature>
<comment type="function">
    <text evidence="3">Catalyzes two sequential steps in the biosynthesis of coenzyme A. In the first step cysteine is conjugated to 4'-phosphopantothenate to form 4-phosphopantothenoylcysteine. In the second step the latter compound is decarboxylated to form 4'-phosphopantotheine.</text>
</comment>
<keyword evidence="3" id="KW-0288">FMN</keyword>
<keyword evidence="3" id="KW-0436">Ligase</keyword>
<gene>
    <name evidence="3" type="primary">coaBC</name>
    <name evidence="7" type="ORF">AAJCM20276_23500</name>
</gene>
<feature type="binding site" evidence="3">
    <location>
        <position position="398"/>
    </location>
    <ligand>
        <name>CTP</name>
        <dbReference type="ChEBI" id="CHEBI:37563"/>
    </ligand>
</feature>
<evidence type="ECO:0000313" key="7">
    <source>
        <dbReference type="EMBL" id="BCI67726.1"/>
    </source>
</evidence>
<feature type="binding site" evidence="3">
    <location>
        <position position="384"/>
    </location>
    <ligand>
        <name>CTP</name>
        <dbReference type="ChEBI" id="CHEBI:37563"/>
    </ligand>
</feature>
<evidence type="ECO:0000256" key="1">
    <source>
        <dbReference type="ARBA" id="ARBA00022793"/>
    </source>
</evidence>
<sequence length="470" mass="49405">MAAATTQTQPSRRVLLIVSGGIAAYKALELVRLLKKAGIGVRCVLTRAASEFVTPLSLQALSGEPVHQDLFSLTDEQEMGHIALSRSADLVVVAPATANILAKMASGLADDLASTLLLATDTPVMVAPAMNVRMWNHPATRANMNTLRQRGVIVVGPDEGEMACGEYGPGRLVEPEVLLDAILARLDKDSCANSSEHSSASVPSHYQTASSQVHNTSAVSLRNGSVSHCEQSASPETSSHWRPLIGKHTLVTAGPTHEPIDPVRYLGNRSSGLQGYAIASALADLGAQVTLISGPTSLLAPSSVSLIRVETAKEMEAAVISSLPADIAVCTAAVADWRVADPVPSKIKKQAGSPPPSLVLEPNPDILARISRPGPMRPTLVVGFAAETDDVEANAIAKRQRKGCDWIVANDVSAGTNVMGGTENKVILITEDGVEHWPLMAKTTLALNLARRIALRFGAPALATAKEGRQ</sequence>
<evidence type="ECO:0000313" key="8">
    <source>
        <dbReference type="Proteomes" id="UP000515220"/>
    </source>
</evidence>
<feature type="binding site" evidence="3">
    <location>
        <position position="346"/>
    </location>
    <ligand>
        <name>CTP</name>
        <dbReference type="ChEBI" id="CHEBI:37563"/>
    </ligand>
</feature>
<dbReference type="Pfam" id="PF04127">
    <property type="entry name" value="DFP"/>
    <property type="match status" value="1"/>
</dbReference>
<dbReference type="PANTHER" id="PTHR14359">
    <property type="entry name" value="HOMO-OLIGOMERIC FLAVIN CONTAINING CYS DECARBOXYLASE FAMILY"/>
    <property type="match status" value="1"/>
</dbReference>
<dbReference type="Gene3D" id="3.40.50.10300">
    <property type="entry name" value="CoaB-like"/>
    <property type="match status" value="1"/>
</dbReference>
<keyword evidence="3" id="KW-0479">Metal-binding</keyword>
<evidence type="ECO:0000259" key="5">
    <source>
        <dbReference type="Pfam" id="PF02441"/>
    </source>
</evidence>
<dbReference type="GO" id="GO:0046872">
    <property type="term" value="F:metal ion binding"/>
    <property type="evidence" value="ECO:0007669"/>
    <property type="project" value="UniProtKB-KW"/>
</dbReference>
<dbReference type="GO" id="GO:0015941">
    <property type="term" value="P:pantothenate catabolic process"/>
    <property type="evidence" value="ECO:0007669"/>
    <property type="project" value="InterPro"/>
</dbReference>
<keyword evidence="2 3" id="KW-0456">Lyase</keyword>
<comment type="pathway">
    <text evidence="3">Cofactor biosynthesis; coenzyme A biosynthesis; CoA from (R)-pantothenate: step 2/5.</text>
</comment>
<dbReference type="SUPFAM" id="SSF102645">
    <property type="entry name" value="CoaB-like"/>
    <property type="match status" value="1"/>
</dbReference>
<feature type="domain" description="DNA/pantothenate metabolism flavoprotein C-terminal" evidence="6">
    <location>
        <begin position="245"/>
        <end position="454"/>
    </location>
</feature>
<dbReference type="GO" id="GO:0010181">
    <property type="term" value="F:FMN binding"/>
    <property type="evidence" value="ECO:0007669"/>
    <property type="project" value="UniProtKB-UniRule"/>
</dbReference>
<dbReference type="PANTHER" id="PTHR14359:SF6">
    <property type="entry name" value="PHOSPHOPANTOTHENOYLCYSTEINE DECARBOXYLASE"/>
    <property type="match status" value="1"/>
</dbReference>
<dbReference type="EC" id="6.3.2.5" evidence="3"/>
<dbReference type="InterPro" id="IPR007085">
    <property type="entry name" value="DNA/pantothenate-metab_flavo_C"/>
</dbReference>
<comment type="catalytic activity">
    <reaction evidence="3">
        <text>N-[(R)-4-phosphopantothenoyl]-L-cysteine + H(+) = (R)-4'-phosphopantetheine + CO2</text>
        <dbReference type="Rhea" id="RHEA:16793"/>
        <dbReference type="ChEBI" id="CHEBI:15378"/>
        <dbReference type="ChEBI" id="CHEBI:16526"/>
        <dbReference type="ChEBI" id="CHEBI:59458"/>
        <dbReference type="ChEBI" id="CHEBI:61723"/>
        <dbReference type="EC" id="4.1.1.36"/>
    </reaction>
</comment>
<evidence type="ECO:0000259" key="6">
    <source>
        <dbReference type="Pfam" id="PF04127"/>
    </source>
</evidence>
<comment type="cofactor">
    <cofactor evidence="3">
        <name>FMN</name>
        <dbReference type="ChEBI" id="CHEBI:58210"/>
    </cofactor>
    <text evidence="3">Binds 1 FMN per subunit.</text>
</comment>
<feature type="region of interest" description="Phosphopantothenoylcysteine decarboxylase" evidence="3">
    <location>
        <begin position="1"/>
        <end position="248"/>
    </location>
</feature>
<feature type="compositionally biased region" description="Polar residues" evidence="4">
    <location>
        <begin position="205"/>
        <end position="240"/>
    </location>
</feature>
<dbReference type="InterPro" id="IPR003382">
    <property type="entry name" value="Flavoprotein"/>
</dbReference>
<dbReference type="InterPro" id="IPR005252">
    <property type="entry name" value="CoaBC"/>
</dbReference>
<dbReference type="InterPro" id="IPR036551">
    <property type="entry name" value="Flavin_trans-like"/>
</dbReference>
<keyword evidence="3" id="KW-0285">Flavoprotein</keyword>
<dbReference type="InterPro" id="IPR035929">
    <property type="entry name" value="CoaB-like_sf"/>
</dbReference>
<reference evidence="7 8" key="1">
    <citation type="submission" date="2020-07" db="EMBL/GenBank/DDBJ databases">
        <title>Complete Genome Sequence of an acetic acid bacterium, Acetobacter aceti JCM20276.</title>
        <authorList>
            <person name="Hirose Y."/>
            <person name="Mihara H."/>
        </authorList>
    </citation>
    <scope>NUCLEOTIDE SEQUENCE [LARGE SCALE GENOMIC DNA]</scope>
    <source>
        <strain evidence="7 8">JCM20276</strain>
    </source>
</reference>
<dbReference type="Gene3D" id="3.40.50.1950">
    <property type="entry name" value="Flavin prenyltransferase-like"/>
    <property type="match status" value="1"/>
</dbReference>
<feature type="region of interest" description="Disordered" evidence="4">
    <location>
        <begin position="193"/>
        <end position="241"/>
    </location>
</feature>
<organism evidence="7 8">
    <name type="scientific">Acetobacter aceti</name>
    <dbReference type="NCBI Taxonomy" id="435"/>
    <lineage>
        <taxon>Bacteria</taxon>
        <taxon>Pseudomonadati</taxon>
        <taxon>Pseudomonadota</taxon>
        <taxon>Alphaproteobacteria</taxon>
        <taxon>Acetobacterales</taxon>
        <taxon>Acetobacteraceae</taxon>
        <taxon>Acetobacter</taxon>
        <taxon>Acetobacter subgen. Acetobacter</taxon>
    </lineage>
</organism>
<keyword evidence="1 3" id="KW-0210">Decarboxylase</keyword>
<keyword evidence="3" id="KW-0511">Multifunctional enzyme</keyword>
<comment type="cofactor">
    <cofactor evidence="3">
        <name>Mg(2+)</name>
        <dbReference type="ChEBI" id="CHEBI:18420"/>
    </cofactor>
</comment>
<dbReference type="UniPathway" id="UPA00241">
    <property type="reaction ID" value="UER00353"/>
</dbReference>
<comment type="similarity">
    <text evidence="3">In the C-terminal section; belongs to the PPC synthetase family.</text>
</comment>
<dbReference type="Pfam" id="PF02441">
    <property type="entry name" value="Flavoprotein"/>
    <property type="match status" value="1"/>
</dbReference>
<dbReference type="AlphaFoldDB" id="A0A6S6PLN6"/>
<dbReference type="Proteomes" id="UP000515220">
    <property type="component" value="Chromosome"/>
</dbReference>